<feature type="region of interest" description="Disordered" evidence="6">
    <location>
        <begin position="900"/>
        <end position="957"/>
    </location>
</feature>
<evidence type="ECO:0000256" key="6">
    <source>
        <dbReference type="SAM" id="MobiDB-lite"/>
    </source>
</evidence>
<dbReference type="InterPro" id="IPR011598">
    <property type="entry name" value="bHLH_dom"/>
</dbReference>
<name>A0A9Q0M344_BLOTA</name>
<dbReference type="GO" id="GO:0005634">
    <property type="term" value="C:nucleus"/>
    <property type="evidence" value="ECO:0007669"/>
    <property type="project" value="UniProtKB-SubCell"/>
</dbReference>
<feature type="compositionally biased region" description="Polar residues" evidence="6">
    <location>
        <begin position="700"/>
        <end position="711"/>
    </location>
</feature>
<evidence type="ECO:0000256" key="3">
    <source>
        <dbReference type="ARBA" id="ARBA00023125"/>
    </source>
</evidence>
<feature type="region of interest" description="Disordered" evidence="6">
    <location>
        <begin position="737"/>
        <end position="784"/>
    </location>
</feature>
<feature type="domain" description="PAS" evidence="7">
    <location>
        <begin position="92"/>
        <end position="148"/>
    </location>
</feature>
<feature type="compositionally biased region" description="Polar residues" evidence="6">
    <location>
        <begin position="747"/>
        <end position="784"/>
    </location>
</feature>
<evidence type="ECO:0000256" key="1">
    <source>
        <dbReference type="ARBA" id="ARBA00004123"/>
    </source>
</evidence>
<evidence type="ECO:0008006" key="11">
    <source>
        <dbReference type="Google" id="ProtNLM"/>
    </source>
</evidence>
<organism evidence="9 10">
    <name type="scientific">Blomia tropicalis</name>
    <name type="common">Mite</name>
    <dbReference type="NCBI Taxonomy" id="40697"/>
    <lineage>
        <taxon>Eukaryota</taxon>
        <taxon>Metazoa</taxon>
        <taxon>Ecdysozoa</taxon>
        <taxon>Arthropoda</taxon>
        <taxon>Chelicerata</taxon>
        <taxon>Arachnida</taxon>
        <taxon>Acari</taxon>
        <taxon>Acariformes</taxon>
        <taxon>Sarcoptiformes</taxon>
        <taxon>Astigmata</taxon>
        <taxon>Glycyphagoidea</taxon>
        <taxon>Echimyopodidae</taxon>
        <taxon>Blomia</taxon>
    </lineage>
</organism>
<dbReference type="InterPro" id="IPR056192">
    <property type="entry name" value="bHLH_NPAS4"/>
</dbReference>
<dbReference type="SMART" id="SM00091">
    <property type="entry name" value="PAS"/>
    <property type="match status" value="2"/>
</dbReference>
<dbReference type="PROSITE" id="PS50888">
    <property type="entry name" value="BHLH"/>
    <property type="match status" value="1"/>
</dbReference>
<proteinExistence type="predicted"/>
<dbReference type="Gene3D" id="3.30.450.20">
    <property type="entry name" value="PAS domain"/>
    <property type="match status" value="2"/>
</dbReference>
<keyword evidence="5" id="KW-0539">Nucleus</keyword>
<evidence type="ECO:0000256" key="2">
    <source>
        <dbReference type="ARBA" id="ARBA00023015"/>
    </source>
</evidence>
<dbReference type="PANTHER" id="PTHR23043:SF39">
    <property type="entry name" value="DYSFUSION, ISOFORM D"/>
    <property type="match status" value="1"/>
</dbReference>
<comment type="subcellular location">
    <subcellularLocation>
        <location evidence="1">Nucleus</location>
    </subcellularLocation>
</comment>
<gene>
    <name evidence="9" type="ORF">RDWZM_008985</name>
</gene>
<dbReference type="InterPro" id="IPR035965">
    <property type="entry name" value="PAS-like_dom_sf"/>
</dbReference>
<dbReference type="OMA" id="SWYDIVH"/>
<dbReference type="EMBL" id="JAPWDV010000003">
    <property type="protein sequence ID" value="KAJ6217828.1"/>
    <property type="molecule type" value="Genomic_DNA"/>
</dbReference>
<dbReference type="AlphaFoldDB" id="A0A9Q0M344"/>
<dbReference type="GO" id="GO:0000981">
    <property type="term" value="F:DNA-binding transcription factor activity, RNA polymerase II-specific"/>
    <property type="evidence" value="ECO:0007669"/>
    <property type="project" value="TreeGrafter"/>
</dbReference>
<keyword evidence="2" id="KW-0805">Transcription regulation</keyword>
<evidence type="ECO:0000259" key="8">
    <source>
        <dbReference type="PROSITE" id="PS50888"/>
    </source>
</evidence>
<feature type="domain" description="BHLH" evidence="8">
    <location>
        <begin position="15"/>
        <end position="68"/>
    </location>
</feature>
<feature type="compositionally biased region" description="Basic residues" evidence="6">
    <location>
        <begin position="846"/>
        <end position="857"/>
    </location>
</feature>
<dbReference type="FunFam" id="3.30.450.20:FF:000081">
    <property type="entry name" value="Dysfusion, isoform B"/>
    <property type="match status" value="1"/>
</dbReference>
<feature type="compositionally biased region" description="Low complexity" evidence="6">
    <location>
        <begin position="365"/>
        <end position="380"/>
    </location>
</feature>
<evidence type="ECO:0000256" key="5">
    <source>
        <dbReference type="ARBA" id="ARBA00023242"/>
    </source>
</evidence>
<dbReference type="GO" id="GO:0045944">
    <property type="term" value="P:positive regulation of transcription by RNA polymerase II"/>
    <property type="evidence" value="ECO:0007669"/>
    <property type="project" value="UniProtKB-ARBA"/>
</dbReference>
<accession>A0A9Q0M344</accession>
<feature type="compositionally biased region" description="Low complexity" evidence="6">
    <location>
        <begin position="931"/>
        <end position="950"/>
    </location>
</feature>
<protein>
    <recommendedName>
        <fullName evidence="11">Neuronal PAS domain-containing protein 4</fullName>
    </recommendedName>
</protein>
<evidence type="ECO:0000313" key="9">
    <source>
        <dbReference type="EMBL" id="KAJ6217828.1"/>
    </source>
</evidence>
<evidence type="ECO:0000259" key="7">
    <source>
        <dbReference type="PROSITE" id="PS50112"/>
    </source>
</evidence>
<comment type="caution">
    <text evidence="9">The sequence shown here is derived from an EMBL/GenBank/DDBJ whole genome shotgun (WGS) entry which is preliminary data.</text>
</comment>
<feature type="compositionally biased region" description="Polar residues" evidence="6">
    <location>
        <begin position="390"/>
        <end position="404"/>
    </location>
</feature>
<dbReference type="CDD" id="cd19697">
    <property type="entry name" value="bHLH-PAS_NPAS4_PASD10"/>
    <property type="match status" value="1"/>
</dbReference>
<feature type="region of interest" description="Disordered" evidence="6">
    <location>
        <begin position="666"/>
        <end position="711"/>
    </location>
</feature>
<dbReference type="GO" id="GO:0000977">
    <property type="term" value="F:RNA polymerase II transcription regulatory region sequence-specific DNA binding"/>
    <property type="evidence" value="ECO:0007669"/>
    <property type="project" value="TreeGrafter"/>
</dbReference>
<feature type="compositionally biased region" description="Polar residues" evidence="6">
    <location>
        <begin position="900"/>
        <end position="910"/>
    </location>
</feature>
<dbReference type="PANTHER" id="PTHR23043">
    <property type="entry name" value="HYPOXIA-INDUCIBLE FACTOR 1 ALPHA"/>
    <property type="match status" value="1"/>
</dbReference>
<keyword evidence="4" id="KW-0804">Transcription</keyword>
<dbReference type="InterPro" id="IPR000014">
    <property type="entry name" value="PAS"/>
</dbReference>
<dbReference type="PROSITE" id="PS50112">
    <property type="entry name" value="PAS"/>
    <property type="match status" value="1"/>
</dbReference>
<sequence length="957" mass="105188">MLASTPNLLQMCSFDATKSTKGASKLRRDLINSEIANLRDLLPLPSSTRQRLSQLQLMALVCVYVRKANYFQHAFRKHELMPHLPTNFGFSKALNGFLMMMTQNGKLLYISDNAAEYLGHSMEDLLIHGDSVYDIIEKQDHQTIQNELVRASNPLNVPNDSRIFLCRMNVSRNSRRQMRFGDQKVVLVEGHFVSYLPLCSRNEPVFLATCTPVAMPETRECVVQGSTNVFTSIHSMDMKFIHLDGNGEFHLGYNKSQMKNLSWYDIVHWENLSDAQSKHRLITQSEQERSCILLLRLQTSSLDWIWVHVVLQVKDNNENSQQPVIVCTNQVLSEKEAAVMQANNWLYQFYSLHSKLHYTMQNSNVSVSASNSSPTSTPVPSHSPTPPSYETATNQSSQVGSNGTARPFPPYSPSSFSSTQSAVGHHHHHPYHSIPTAGSEAPSLALHPTHPNMSYYHGHANNGMGVSVSTNPGSHQYPNHFGSHSSGAQYSPQAGSLPYQTTPNQTNTTPSTPPASSQTEIRVKEEPVNSVRTTKRGRSTSNQDQDDQQKRSKNHKKNSSSHNGHEHSSTPTSTTSVNGSATNSNGSTSTNGSYSSSYGNGTHSSYGAYHPTGSMFGTSGFTHSDLSSMMPAYYGGTMSYHHSQLAYPHHFQGKFSFFEHGTAGSNGPLTGGSDFDHREANTDPNRSDRGSSGGGGSSSQHQESATVLSSTFRSTLPHINKPKCNMAMYGTADLTDRRDLDKVRSPESITSTTSDYGSMTSQSPPSTFDQKSTTITPLSHSETSNFGRSHYHNSLKNNWHGYQSSIDISVEDRSSLPFSMSFQFWPGYSSVSSTDLAHQPVDGQHRHPHHHHHHHPHIPSVASTFPVDSLLTHSHTNQTTSSYGHGNLFGYGDNGHYESTTTNTNKSLVNRSHRHGGGNKGEGKLNCNGISSASSTTTTTKPPSASQATAITATRAL</sequence>
<dbReference type="Pfam" id="PF14598">
    <property type="entry name" value="PAS_11"/>
    <property type="match status" value="1"/>
</dbReference>
<feature type="compositionally biased region" description="Polar residues" evidence="6">
    <location>
        <begin position="467"/>
        <end position="494"/>
    </location>
</feature>
<feature type="region of interest" description="Disordered" evidence="6">
    <location>
        <begin position="365"/>
        <end position="450"/>
    </location>
</feature>
<feature type="compositionally biased region" description="Low complexity" evidence="6">
    <location>
        <begin position="569"/>
        <end position="597"/>
    </location>
</feature>
<reference evidence="9" key="1">
    <citation type="submission" date="2022-12" db="EMBL/GenBank/DDBJ databases">
        <title>Genome assemblies of Blomia tropicalis.</title>
        <authorList>
            <person name="Cui Y."/>
        </authorList>
    </citation>
    <scope>NUCLEOTIDE SEQUENCE</scope>
    <source>
        <tissue evidence="9">Adult mites</tissue>
    </source>
</reference>
<keyword evidence="10" id="KW-1185">Reference proteome</keyword>
<dbReference type="SUPFAM" id="SSF55785">
    <property type="entry name" value="PYP-like sensor domain (PAS domain)"/>
    <property type="match status" value="2"/>
</dbReference>
<feature type="region of interest" description="Disordered" evidence="6">
    <location>
        <begin position="834"/>
        <end position="862"/>
    </location>
</feature>
<feature type="region of interest" description="Disordered" evidence="6">
    <location>
        <begin position="466"/>
        <end position="597"/>
    </location>
</feature>
<dbReference type="Proteomes" id="UP001142055">
    <property type="component" value="Chromosome 3"/>
</dbReference>
<feature type="compositionally biased region" description="Basic and acidic residues" evidence="6">
    <location>
        <begin position="674"/>
        <end position="689"/>
    </location>
</feature>
<dbReference type="Pfam" id="PF23183">
    <property type="entry name" value="bHLH_NPAS4"/>
    <property type="match status" value="1"/>
</dbReference>
<dbReference type="GO" id="GO:0046983">
    <property type="term" value="F:protein dimerization activity"/>
    <property type="evidence" value="ECO:0007669"/>
    <property type="project" value="InterPro"/>
</dbReference>
<keyword evidence="3" id="KW-0238">DNA-binding</keyword>
<dbReference type="CDD" id="cd00130">
    <property type="entry name" value="PAS"/>
    <property type="match status" value="2"/>
</dbReference>
<evidence type="ECO:0000313" key="10">
    <source>
        <dbReference type="Proteomes" id="UP001142055"/>
    </source>
</evidence>
<evidence type="ECO:0000256" key="4">
    <source>
        <dbReference type="ARBA" id="ARBA00023163"/>
    </source>
</evidence>
<feature type="compositionally biased region" description="Low complexity" evidence="6">
    <location>
        <begin position="500"/>
        <end position="519"/>
    </location>
</feature>